<sequence length="81" mass="9542">MIGRNAWTMDQQMTTGEMYGYQKRLIDILNGNNTNRDVRLAHLMTDLERTFHIPMMHKAAFNEANPHLMELYKTVSEERSL</sequence>
<dbReference type="Proteomes" id="UP000199225">
    <property type="component" value="Unassembled WGS sequence"/>
</dbReference>
<protein>
    <submittedName>
        <fullName evidence="1">Uncharacterized protein</fullName>
    </submittedName>
</protein>
<dbReference type="STRING" id="86666.SAMN04490247_3171"/>
<dbReference type="EMBL" id="FNEV01000015">
    <property type="protein sequence ID" value="SDJ76933.1"/>
    <property type="molecule type" value="Genomic_DNA"/>
</dbReference>
<evidence type="ECO:0000313" key="1">
    <source>
        <dbReference type="EMBL" id="SDJ76933.1"/>
    </source>
</evidence>
<dbReference type="AlphaFoldDB" id="A0A1G8WFJ5"/>
<gene>
    <name evidence="1" type="ORF">SAMN04490247_3171</name>
</gene>
<name>A0A1G8WFJ5_9BACI</name>
<proteinExistence type="predicted"/>
<keyword evidence="2" id="KW-1185">Reference proteome</keyword>
<accession>A0A1G8WFJ5</accession>
<organism evidence="1 2">
    <name type="scientific">Salimicrobium halophilum</name>
    <dbReference type="NCBI Taxonomy" id="86666"/>
    <lineage>
        <taxon>Bacteria</taxon>
        <taxon>Bacillati</taxon>
        <taxon>Bacillota</taxon>
        <taxon>Bacilli</taxon>
        <taxon>Bacillales</taxon>
        <taxon>Bacillaceae</taxon>
        <taxon>Salimicrobium</taxon>
    </lineage>
</organism>
<evidence type="ECO:0000313" key="2">
    <source>
        <dbReference type="Proteomes" id="UP000199225"/>
    </source>
</evidence>
<dbReference type="OrthoDB" id="2974389at2"/>
<dbReference type="RefSeq" id="WP_093194813.1">
    <property type="nucleotide sequence ID" value="NZ_FNEV01000015.1"/>
</dbReference>
<reference evidence="2" key="1">
    <citation type="submission" date="2016-10" db="EMBL/GenBank/DDBJ databases">
        <authorList>
            <person name="Varghese N."/>
            <person name="Submissions S."/>
        </authorList>
    </citation>
    <scope>NUCLEOTIDE SEQUENCE [LARGE SCALE GENOMIC DNA]</scope>
    <source>
        <strain evidence="2">DSM 4771</strain>
    </source>
</reference>